<dbReference type="PANTHER" id="PTHR35903:SF1">
    <property type="entry name" value="FLAGELLIN B1"/>
    <property type="match status" value="1"/>
</dbReference>
<evidence type="ECO:0000313" key="5">
    <source>
        <dbReference type="Proteomes" id="UP001321249"/>
    </source>
</evidence>
<dbReference type="Proteomes" id="UP001321249">
    <property type="component" value="Unassembled WGS sequence"/>
</dbReference>
<evidence type="ECO:0000256" key="1">
    <source>
        <dbReference type="SAM" id="Phobius"/>
    </source>
</evidence>
<keyword evidence="4" id="KW-1185">Reference proteome</keyword>
<dbReference type="EMBL" id="WMBE01000002">
    <property type="protein sequence ID" value="MDG0866527.1"/>
    <property type="molecule type" value="Genomic_DNA"/>
</dbReference>
<reference evidence="3" key="2">
    <citation type="journal article" date="2023" name="Nat. Commun.">
        <title>Cultivation of marine bacteria of the SAR202 clade.</title>
        <authorList>
            <person name="Lim Y."/>
            <person name="Seo J.H."/>
            <person name="Giovannoni S.J."/>
            <person name="Kang I."/>
            <person name="Cho J.C."/>
        </authorList>
    </citation>
    <scope>NUCLEOTIDE SEQUENCE</scope>
    <source>
        <strain evidence="3">JH1073</strain>
    </source>
</reference>
<dbReference type="InterPro" id="IPR002774">
    <property type="entry name" value="Flagellin_arc-type"/>
</dbReference>
<reference evidence="4" key="3">
    <citation type="submission" date="2023-06" db="EMBL/GenBank/DDBJ databases">
        <title>Pangenomics reveal diversification of enzyme families and niche specialization in globally abundant SAR202 bacteria.</title>
        <authorList>
            <person name="Saw J.H.W."/>
        </authorList>
    </citation>
    <scope>NUCLEOTIDE SEQUENCE [LARGE SCALE GENOMIC DNA]</scope>
    <source>
        <strain evidence="4">JH1073</strain>
    </source>
</reference>
<name>A0AAJ5ZG77_9CHLR</name>
<organism evidence="3 4">
    <name type="scientific">Candidatus Lucifugimonas marina</name>
    <dbReference type="NCBI Taxonomy" id="3038979"/>
    <lineage>
        <taxon>Bacteria</taxon>
        <taxon>Bacillati</taxon>
        <taxon>Chloroflexota</taxon>
        <taxon>Dehalococcoidia</taxon>
        <taxon>SAR202 cluster</taxon>
        <taxon>Candidatus Lucifugimonadales</taxon>
        <taxon>Candidatus Lucifugimonadaceae</taxon>
        <taxon>Candidatus Lucifugimonas</taxon>
    </lineage>
</organism>
<keyword evidence="1" id="KW-1133">Transmembrane helix</keyword>
<dbReference type="AlphaFoldDB" id="A0AAJ5ZG77"/>
<dbReference type="InterPro" id="IPR013373">
    <property type="entry name" value="Flagellin/pilin_N_arc"/>
</dbReference>
<dbReference type="Proteomes" id="UP001219901">
    <property type="component" value="Chromosome"/>
</dbReference>
<dbReference type="RefSeq" id="WP_342824016.1">
    <property type="nucleotide sequence ID" value="NZ_CP046146.1"/>
</dbReference>
<evidence type="ECO:0008006" key="6">
    <source>
        <dbReference type="Google" id="ProtNLM"/>
    </source>
</evidence>
<sequence>MFTHKSEKGITGLETAIILIAFVVVASVFAFTVLSTGIFASERSKETVFAGLEEAKSSIEPRGSVIAYKGNEGSADTIYKVSFVVSNAVAGEPVDLTPPYNTNAAGSDPDIVASAEYKTVISYVDQNQYLPDVPWTVSWIGNNNSDDLLEDGEKAEISVWILRRDFATQATDPTATGGVAYWAAADANGSRGMLSTDTAITTNDQFTIEMKPESGAVLTVQRTAPSRLDTIMDLK</sequence>
<reference evidence="4 5" key="1">
    <citation type="submission" date="2019-11" db="EMBL/GenBank/DDBJ databases">
        <authorList>
            <person name="Cho J.-C."/>
        </authorList>
    </citation>
    <scope>NUCLEOTIDE SEQUENCE [LARGE SCALE GENOMIC DNA]</scope>
    <source>
        <strain evidence="3 4">JH1073</strain>
        <strain evidence="2 5">JH702</strain>
    </source>
</reference>
<accession>A0AAJ5ZG77</accession>
<gene>
    <name evidence="2" type="ORF">GKO46_05495</name>
    <name evidence="3" type="ORF">GKO48_13740</name>
</gene>
<keyword evidence="1" id="KW-0812">Transmembrane</keyword>
<evidence type="ECO:0000313" key="3">
    <source>
        <dbReference type="EMBL" id="WFG40618.1"/>
    </source>
</evidence>
<dbReference type="GO" id="GO:0097588">
    <property type="term" value="P:archaeal or bacterial-type flagellum-dependent cell motility"/>
    <property type="evidence" value="ECO:0007669"/>
    <property type="project" value="InterPro"/>
</dbReference>
<keyword evidence="1" id="KW-0472">Membrane</keyword>
<dbReference type="EMBL" id="CP046147">
    <property type="protein sequence ID" value="WFG40618.1"/>
    <property type="molecule type" value="Genomic_DNA"/>
</dbReference>
<evidence type="ECO:0000313" key="2">
    <source>
        <dbReference type="EMBL" id="MDG0866527.1"/>
    </source>
</evidence>
<protein>
    <recommendedName>
        <fullName evidence="6">Flagellin</fullName>
    </recommendedName>
</protein>
<feature type="transmembrane region" description="Helical" evidence="1">
    <location>
        <begin position="16"/>
        <end position="40"/>
    </location>
</feature>
<dbReference type="NCBIfam" id="TIGR02537">
    <property type="entry name" value="arch_flag_Nterm"/>
    <property type="match status" value="1"/>
</dbReference>
<dbReference type="PANTHER" id="PTHR35903">
    <property type="entry name" value="FLAGELLIN B1"/>
    <property type="match status" value="1"/>
</dbReference>
<proteinExistence type="predicted"/>
<dbReference type="GO" id="GO:0005198">
    <property type="term" value="F:structural molecule activity"/>
    <property type="evidence" value="ECO:0007669"/>
    <property type="project" value="InterPro"/>
</dbReference>
<evidence type="ECO:0000313" key="4">
    <source>
        <dbReference type="Proteomes" id="UP001219901"/>
    </source>
</evidence>
<dbReference type="Pfam" id="PF01917">
    <property type="entry name" value="Flagellin_arch-type"/>
    <property type="match status" value="1"/>
</dbReference>